<dbReference type="EMBL" id="AAOE01000004">
    <property type="protein sequence ID" value="EAR10377.1"/>
    <property type="molecule type" value="Genomic_DNA"/>
</dbReference>
<dbReference type="Gene3D" id="3.20.80.10">
    <property type="entry name" value="Regulatory factor, effector binding domain"/>
    <property type="match status" value="1"/>
</dbReference>
<dbReference type="InterPro" id="IPR023393">
    <property type="entry name" value="START-like_dom_sf"/>
</dbReference>
<protein>
    <recommendedName>
        <fullName evidence="1">GyrI-like small molecule binding domain-containing protein</fullName>
    </recommendedName>
</protein>
<dbReference type="STRING" id="314283.MED297_01110"/>
<organism evidence="2 3">
    <name type="scientific">Reinekea blandensis MED297</name>
    <dbReference type="NCBI Taxonomy" id="314283"/>
    <lineage>
        <taxon>Bacteria</taxon>
        <taxon>Pseudomonadati</taxon>
        <taxon>Pseudomonadota</taxon>
        <taxon>Gammaproteobacteria</taxon>
        <taxon>Oceanospirillales</taxon>
        <taxon>Saccharospirillaceae</taxon>
        <taxon>Reinekea</taxon>
    </lineage>
</organism>
<evidence type="ECO:0000313" key="3">
    <source>
        <dbReference type="Proteomes" id="UP000005953"/>
    </source>
</evidence>
<accession>A4BBP2</accession>
<proteinExistence type="predicted"/>
<dbReference type="OrthoDB" id="9807923at2"/>
<dbReference type="CDD" id="cd07818">
    <property type="entry name" value="SRPBCC_1"/>
    <property type="match status" value="1"/>
</dbReference>
<evidence type="ECO:0000313" key="2">
    <source>
        <dbReference type="EMBL" id="EAR10377.1"/>
    </source>
</evidence>
<dbReference type="AlphaFoldDB" id="A4BBP2"/>
<dbReference type="RefSeq" id="WP_008046583.1">
    <property type="nucleotide sequence ID" value="NZ_CH724153.1"/>
</dbReference>
<dbReference type="HOGENOM" id="CLU_065770_0_0_6"/>
<evidence type="ECO:0000259" key="1">
    <source>
        <dbReference type="Pfam" id="PF06445"/>
    </source>
</evidence>
<dbReference type="SUPFAM" id="SSF55961">
    <property type="entry name" value="Bet v1-like"/>
    <property type="match status" value="1"/>
</dbReference>
<feature type="domain" description="GyrI-like small molecule binding" evidence="1">
    <location>
        <begin position="165"/>
        <end position="305"/>
    </location>
</feature>
<name>A4BBP2_9GAMM</name>
<dbReference type="Gene3D" id="3.30.530.20">
    <property type="match status" value="1"/>
</dbReference>
<dbReference type="InterPro" id="IPR011256">
    <property type="entry name" value="Reg_factor_effector_dom_sf"/>
</dbReference>
<dbReference type="InterPro" id="IPR029442">
    <property type="entry name" value="GyrI-like"/>
</dbReference>
<sequence>MPAYNVERSIEIERPAQEVIDYLSDFRHWPIWSPWLIMEPDCEVTYQGTPGEVGAGYHWSGKLVGEGRMTLASRSDSELRIPLEFIRPFRSNAQADFHILPLNGRTQVTWTLSAKLPFFLFFLKATMEQSLGMDYERGLRMLKSQLETGSIPSQMTLIGRRSQPSMVYLALRGEAPAAELSSLIPAQFEQLHEYCQQHDIQVTGAPFTLYEYMDMKTSVNSVRNAFPIAERVAVTEPFICSELDACETYVVSHRGAYPFVGNAWAMAFFAARHFKVKLAKQPVGFEHYLSDPQTVPAEQLETEIVLIAR</sequence>
<gene>
    <name evidence="2" type="ORF">MED297_01110</name>
</gene>
<dbReference type="SUPFAM" id="SSF55136">
    <property type="entry name" value="Probable bacterial effector-binding domain"/>
    <property type="match status" value="1"/>
</dbReference>
<comment type="caution">
    <text evidence="2">The sequence shown here is derived from an EMBL/GenBank/DDBJ whole genome shotgun (WGS) entry which is preliminary data.</text>
</comment>
<dbReference type="Pfam" id="PF10604">
    <property type="entry name" value="Polyketide_cyc2"/>
    <property type="match status" value="1"/>
</dbReference>
<reference evidence="2 3" key="1">
    <citation type="submission" date="2006-02" db="EMBL/GenBank/DDBJ databases">
        <authorList>
            <person name="Pinhassi J."/>
            <person name="Pedros-Alio C."/>
            <person name="Ferriera S."/>
            <person name="Johnson J."/>
            <person name="Kravitz S."/>
            <person name="Halpern A."/>
            <person name="Remington K."/>
            <person name="Beeson K."/>
            <person name="Tran B."/>
            <person name="Rogers Y.-H."/>
            <person name="Friedman R."/>
            <person name="Venter J.C."/>
        </authorList>
    </citation>
    <scope>NUCLEOTIDE SEQUENCE [LARGE SCALE GENOMIC DNA]</scope>
    <source>
        <strain evidence="2 3">MED297</strain>
    </source>
</reference>
<dbReference type="InterPro" id="IPR019587">
    <property type="entry name" value="Polyketide_cyclase/dehydratase"/>
</dbReference>
<dbReference type="Proteomes" id="UP000005953">
    <property type="component" value="Unassembled WGS sequence"/>
</dbReference>
<dbReference type="Pfam" id="PF06445">
    <property type="entry name" value="GyrI-like"/>
    <property type="match status" value="1"/>
</dbReference>
<keyword evidence="3" id="KW-1185">Reference proteome</keyword>